<reference evidence="4" key="1">
    <citation type="journal article" date="2011" name="Proc. Natl. Acad. Sci. U.S.A.">
        <title>Obligate biotrophy features unraveled by the genomic analysis of rust fungi.</title>
        <authorList>
            <person name="Duplessis S."/>
            <person name="Cuomo C.A."/>
            <person name="Lin Y.-C."/>
            <person name="Aerts A."/>
            <person name="Tisserant E."/>
            <person name="Veneault-Fourrey C."/>
            <person name="Joly D.L."/>
            <person name="Hacquard S."/>
            <person name="Amselem J."/>
            <person name="Cantarel B.L."/>
            <person name="Chiu R."/>
            <person name="Coutinho P.M."/>
            <person name="Feau N."/>
            <person name="Field M."/>
            <person name="Frey P."/>
            <person name="Gelhaye E."/>
            <person name="Goldberg J."/>
            <person name="Grabherr M.G."/>
            <person name="Kodira C.D."/>
            <person name="Kohler A."/>
            <person name="Kuees U."/>
            <person name="Lindquist E.A."/>
            <person name="Lucas S.M."/>
            <person name="Mago R."/>
            <person name="Mauceli E."/>
            <person name="Morin E."/>
            <person name="Murat C."/>
            <person name="Pangilinan J.L."/>
            <person name="Park R."/>
            <person name="Pearson M."/>
            <person name="Quesneville H."/>
            <person name="Rouhier N."/>
            <person name="Sakthikumar S."/>
            <person name="Salamov A.A."/>
            <person name="Schmutz J."/>
            <person name="Selles B."/>
            <person name="Shapiro H."/>
            <person name="Tanguay P."/>
            <person name="Tuskan G.A."/>
            <person name="Henrissat B."/>
            <person name="Van de Peer Y."/>
            <person name="Rouze P."/>
            <person name="Ellis J.G."/>
            <person name="Dodds P.N."/>
            <person name="Schein J.E."/>
            <person name="Zhong S."/>
            <person name="Hamelin R.C."/>
            <person name="Grigoriev I.V."/>
            <person name="Szabo L.J."/>
            <person name="Martin F."/>
        </authorList>
    </citation>
    <scope>NUCLEOTIDE SEQUENCE [LARGE SCALE GENOMIC DNA]</scope>
    <source>
        <strain evidence="4">98AG31 / pathotype 3-4-7</strain>
    </source>
</reference>
<sequence length="743" mass="84770">MTMMRRNQMPFSKSVPSANKSPLIKAQAHQTEEDDQEPSDTNRTTTRKVEIKKASERYNLSSFSYWTGKDMYDTTQARVQAMRAAADPDDDAIMEELANLSKDLDRYNQSVKDKKLHLDELISQGCEGEVEIVVYDPAIFRKRHHSSQSTTSHSPRVLRKRQKVFRNTREEEAAPPAIQSRRQTKGLKRTEKKAASTLDEDTQSASKQSQRTESSPAPPSDSLFTTPNIDLKELKVLSFGHWGPKILRRTKGSSGIHPYGHLYTHVSSKPRQNQSLGELLLSFPTHTEIIKDVTPDESKYITTFAKFLTSHQFDWGKALGSSVCNILFCWAHAMPPARVIGDDGSMGADIARLTRICNHHEMINLLKTAPRLLQLAIHNQFFTVDSIHSELVEESTHVPWKERNGFFKALHAMACRTDDKLQWTSEPGIQSRLKTAYLTINQIALDCIRNLSYNTPHVNVKIKTSGEHAVPLDMVDLSKGIGWVYQQIMVRGNGQGDEGHEVKKFYKHGMEWLQWRYLIVLIGVMLIYKRDMYNQKFDQYLLEKKRTKTEIKNMKKQLKDATCLNQLSHNWVTLHPERAIKPSNDKNDAMVKVTQDDMRVKAVRDASELRSEALRALSLFLLYGTSGLFHVWPAQLFYGHPWSHLDNHMMTLLSQFVSDKGIFRKDLDWPGMTVYTPAQSRTPGGLEAPHVFFEGKNKLPVLSFKTKDVHDILTVSTGEADDDEWSEKREKASHRKGKGKAKA</sequence>
<proteinExistence type="predicted"/>
<feature type="compositionally biased region" description="Basic residues" evidence="2">
    <location>
        <begin position="731"/>
        <end position="743"/>
    </location>
</feature>
<accession>F4RJ78</accession>
<keyword evidence="4" id="KW-1185">Reference proteome</keyword>
<dbReference type="Proteomes" id="UP000001072">
    <property type="component" value="Unassembled WGS sequence"/>
</dbReference>
<evidence type="ECO:0000256" key="1">
    <source>
        <dbReference type="SAM" id="Coils"/>
    </source>
</evidence>
<evidence type="ECO:0000313" key="3">
    <source>
        <dbReference type="EMBL" id="EGG07550.1"/>
    </source>
</evidence>
<evidence type="ECO:0000256" key="2">
    <source>
        <dbReference type="SAM" id="MobiDB-lite"/>
    </source>
</evidence>
<feature type="region of interest" description="Disordered" evidence="2">
    <location>
        <begin position="1"/>
        <end position="48"/>
    </location>
</feature>
<dbReference type="InParanoid" id="F4RJ78"/>
<feature type="compositionally biased region" description="Polar residues" evidence="2">
    <location>
        <begin position="203"/>
        <end position="215"/>
    </location>
</feature>
<feature type="compositionally biased region" description="Polar residues" evidence="2">
    <location>
        <begin position="9"/>
        <end position="20"/>
    </location>
</feature>
<feature type="region of interest" description="Disordered" evidence="2">
    <location>
        <begin position="719"/>
        <end position="743"/>
    </location>
</feature>
<feature type="region of interest" description="Disordered" evidence="2">
    <location>
        <begin position="166"/>
        <end position="226"/>
    </location>
</feature>
<feature type="coiled-coil region" evidence="1">
    <location>
        <begin position="537"/>
        <end position="564"/>
    </location>
</feature>
<keyword evidence="1" id="KW-0175">Coiled coil</keyword>
<name>F4RJ78_MELLP</name>
<dbReference type="HOGENOM" id="CLU_373877_0_0_1"/>
<evidence type="ECO:0000313" key="4">
    <source>
        <dbReference type="Proteomes" id="UP000001072"/>
    </source>
</evidence>
<dbReference type="KEGG" id="mlr:MELLADRAFT_85624"/>
<gene>
    <name evidence="3" type="ORF">MELLADRAFT_85624</name>
</gene>
<dbReference type="STRING" id="747676.F4RJ78"/>
<dbReference type="RefSeq" id="XP_007409457.1">
    <property type="nucleotide sequence ID" value="XM_007409395.1"/>
</dbReference>
<organism evidence="4">
    <name type="scientific">Melampsora larici-populina (strain 98AG31 / pathotype 3-4-7)</name>
    <name type="common">Poplar leaf rust fungus</name>
    <dbReference type="NCBI Taxonomy" id="747676"/>
    <lineage>
        <taxon>Eukaryota</taxon>
        <taxon>Fungi</taxon>
        <taxon>Dikarya</taxon>
        <taxon>Basidiomycota</taxon>
        <taxon>Pucciniomycotina</taxon>
        <taxon>Pucciniomycetes</taxon>
        <taxon>Pucciniales</taxon>
        <taxon>Melampsoraceae</taxon>
        <taxon>Melampsora</taxon>
    </lineage>
</organism>
<dbReference type="VEuPathDB" id="FungiDB:MELLADRAFT_85624"/>
<dbReference type="AlphaFoldDB" id="F4RJ78"/>
<protein>
    <submittedName>
        <fullName evidence="3">Uncharacterized protein</fullName>
    </submittedName>
</protein>
<dbReference type="GeneID" id="18933908"/>
<dbReference type="EMBL" id="GL883104">
    <property type="protein sequence ID" value="EGG07550.1"/>
    <property type="molecule type" value="Genomic_DNA"/>
</dbReference>